<comment type="similarity">
    <text evidence="1">Belongs to the HupF/HypC family.</text>
</comment>
<dbReference type="GO" id="GO:0051604">
    <property type="term" value="P:protein maturation"/>
    <property type="evidence" value="ECO:0007669"/>
    <property type="project" value="TreeGrafter"/>
</dbReference>
<dbReference type="Gene3D" id="2.30.30.140">
    <property type="match status" value="1"/>
</dbReference>
<organism evidence="4 5">
    <name type="scientific">Cryobacterium melibiosiphilum</name>
    <dbReference type="NCBI Taxonomy" id="995039"/>
    <lineage>
        <taxon>Bacteria</taxon>
        <taxon>Bacillati</taxon>
        <taxon>Actinomycetota</taxon>
        <taxon>Actinomycetes</taxon>
        <taxon>Micrococcales</taxon>
        <taxon>Microbacteriaceae</taxon>
        <taxon>Cryobacterium</taxon>
    </lineage>
</organism>
<accession>A0A3A5MJ50</accession>
<dbReference type="PRINTS" id="PR00445">
    <property type="entry name" value="HUPFHYPC"/>
</dbReference>
<dbReference type="PROSITE" id="PS01097">
    <property type="entry name" value="HUPF_HYPC"/>
    <property type="match status" value="1"/>
</dbReference>
<dbReference type="Pfam" id="PF01455">
    <property type="entry name" value="HupF_HypC"/>
    <property type="match status" value="1"/>
</dbReference>
<protein>
    <submittedName>
        <fullName evidence="4">HypC/HybG/HupF family hydrogenase formation chaperone</fullName>
    </submittedName>
</protein>
<evidence type="ECO:0000256" key="2">
    <source>
        <dbReference type="SAM" id="MobiDB-lite"/>
    </source>
</evidence>
<gene>
    <name evidence="4" type="ORF">D6T64_06980</name>
    <name evidence="3" type="ORF">D6T64_09945</name>
</gene>
<dbReference type="PANTHER" id="PTHR35177">
    <property type="entry name" value="HYDROGENASE MATURATION FACTOR HYBG"/>
    <property type="match status" value="1"/>
</dbReference>
<evidence type="ECO:0000313" key="3">
    <source>
        <dbReference type="EMBL" id="RJT88670.1"/>
    </source>
</evidence>
<dbReference type="EMBL" id="QZVS01000073">
    <property type="protein sequence ID" value="RJT89432.1"/>
    <property type="molecule type" value="Genomic_DNA"/>
</dbReference>
<dbReference type="OrthoDB" id="9806017at2"/>
<proteinExistence type="inferred from homology"/>
<reference evidence="4 5" key="1">
    <citation type="submission" date="2018-09" db="EMBL/GenBank/DDBJ databases">
        <title>Novel species of Cryobacterium.</title>
        <authorList>
            <person name="Liu Q."/>
            <person name="Xin Y.-H."/>
        </authorList>
    </citation>
    <scope>NUCLEOTIDE SEQUENCE [LARGE SCALE GENOMIC DNA]</scope>
    <source>
        <strain evidence="4 5">Hh39</strain>
    </source>
</reference>
<dbReference type="GO" id="GO:0005506">
    <property type="term" value="F:iron ion binding"/>
    <property type="evidence" value="ECO:0007669"/>
    <property type="project" value="TreeGrafter"/>
</dbReference>
<name>A0A3A5MJ50_9MICO</name>
<dbReference type="InterPro" id="IPR019812">
    <property type="entry name" value="Hydgase_assmbl_chp_CS"/>
</dbReference>
<keyword evidence="5" id="KW-1185">Reference proteome</keyword>
<dbReference type="SUPFAM" id="SSF159127">
    <property type="entry name" value="HupF/HypC-like"/>
    <property type="match status" value="1"/>
</dbReference>
<evidence type="ECO:0000313" key="4">
    <source>
        <dbReference type="EMBL" id="RJT89432.1"/>
    </source>
</evidence>
<comment type="caution">
    <text evidence="4">The sequence shown here is derived from an EMBL/GenBank/DDBJ whole genome shotgun (WGS) entry which is preliminary data.</text>
</comment>
<dbReference type="EMBL" id="QZVS01000081">
    <property type="protein sequence ID" value="RJT88670.1"/>
    <property type="molecule type" value="Genomic_DNA"/>
</dbReference>
<evidence type="ECO:0000313" key="5">
    <source>
        <dbReference type="Proteomes" id="UP000272015"/>
    </source>
</evidence>
<sequence length="96" mass="9881">MCLGIPGRVVERVEGFGDQLALVTVAGVPRRINVGLLDDGAFDVGSWVVIHMGFALEVVDETAAGEAQEGLEMLGRADPDGASGSDSPTGPDLDTN</sequence>
<dbReference type="InterPro" id="IPR001109">
    <property type="entry name" value="Hydrogenase_HupF/HypC"/>
</dbReference>
<dbReference type="PANTHER" id="PTHR35177:SF2">
    <property type="entry name" value="HYDROGENASE MATURATION FACTOR HYBG"/>
    <property type="match status" value="1"/>
</dbReference>
<dbReference type="RefSeq" id="WP_119973562.1">
    <property type="nucleotide sequence ID" value="NZ_JBHSQA010000005.1"/>
</dbReference>
<feature type="region of interest" description="Disordered" evidence="2">
    <location>
        <begin position="67"/>
        <end position="96"/>
    </location>
</feature>
<dbReference type="Proteomes" id="UP000272015">
    <property type="component" value="Unassembled WGS sequence"/>
</dbReference>
<evidence type="ECO:0000256" key="1">
    <source>
        <dbReference type="ARBA" id="ARBA00006018"/>
    </source>
</evidence>
<dbReference type="AlphaFoldDB" id="A0A3A5MJ50"/>
<feature type="compositionally biased region" description="Polar residues" evidence="2">
    <location>
        <begin position="84"/>
        <end position="96"/>
    </location>
</feature>
<dbReference type="NCBIfam" id="TIGR00074">
    <property type="entry name" value="hypC_hupF"/>
    <property type="match status" value="1"/>
</dbReference>
<dbReference type="GO" id="GO:1902670">
    <property type="term" value="F:carbon dioxide binding"/>
    <property type="evidence" value="ECO:0007669"/>
    <property type="project" value="TreeGrafter"/>
</dbReference>